<dbReference type="EMBL" id="OU503038">
    <property type="protein sequence ID" value="CAI9757512.1"/>
    <property type="molecule type" value="Genomic_DNA"/>
</dbReference>
<name>A0AAD2DK21_9LAMI</name>
<evidence type="ECO:0000313" key="1">
    <source>
        <dbReference type="EMBL" id="CAI9757512.1"/>
    </source>
</evidence>
<dbReference type="AlphaFoldDB" id="A0AAD2DK21"/>
<reference evidence="1" key="1">
    <citation type="submission" date="2023-05" db="EMBL/GenBank/DDBJ databases">
        <authorList>
            <person name="Huff M."/>
        </authorList>
    </citation>
    <scope>NUCLEOTIDE SEQUENCE</scope>
</reference>
<proteinExistence type="predicted"/>
<dbReference type="PANTHER" id="PTHR31286">
    <property type="entry name" value="GLYCINE-RICH CELL WALL STRUCTURAL PROTEIN 1.8-LIKE"/>
    <property type="match status" value="1"/>
</dbReference>
<sequence length="248" mass="27609">MGKTSTGPIALATMVKQGRSFLEAAKQYVDRAISASPSLQLRRPELIEGELGLIFTDLEVKHHATLNRTRASGARICVEIDLLADVVECFPIIIGSKTLCQRVKYEKFSFYCKKCKRQGHTEAVCRVGQQFHEKQKRKKIVTIGQEKNEWRKKSGDVGSSVEIEKQYVQVGGVLTKLFASVFTGIVHEQGSDKTEKVGESSRGIKLIVDNDKEKMEIELGRDRNMDEDGTVASKTCGIKIAEHRGGTH</sequence>
<dbReference type="Proteomes" id="UP000834106">
    <property type="component" value="Chromosome 3"/>
</dbReference>
<evidence type="ECO:0008006" key="3">
    <source>
        <dbReference type="Google" id="ProtNLM"/>
    </source>
</evidence>
<dbReference type="PANTHER" id="PTHR31286:SF99">
    <property type="entry name" value="DUF4283 DOMAIN-CONTAINING PROTEIN"/>
    <property type="match status" value="1"/>
</dbReference>
<dbReference type="InterPro" id="IPR040256">
    <property type="entry name" value="At4g02000-like"/>
</dbReference>
<organism evidence="1 2">
    <name type="scientific">Fraxinus pennsylvanica</name>
    <dbReference type="NCBI Taxonomy" id="56036"/>
    <lineage>
        <taxon>Eukaryota</taxon>
        <taxon>Viridiplantae</taxon>
        <taxon>Streptophyta</taxon>
        <taxon>Embryophyta</taxon>
        <taxon>Tracheophyta</taxon>
        <taxon>Spermatophyta</taxon>
        <taxon>Magnoliopsida</taxon>
        <taxon>eudicotyledons</taxon>
        <taxon>Gunneridae</taxon>
        <taxon>Pentapetalae</taxon>
        <taxon>asterids</taxon>
        <taxon>lamiids</taxon>
        <taxon>Lamiales</taxon>
        <taxon>Oleaceae</taxon>
        <taxon>Oleeae</taxon>
        <taxon>Fraxinus</taxon>
    </lineage>
</organism>
<gene>
    <name evidence="1" type="ORF">FPE_LOCUS4942</name>
</gene>
<accession>A0AAD2DK21</accession>
<keyword evidence="2" id="KW-1185">Reference proteome</keyword>
<protein>
    <recommendedName>
        <fullName evidence="3">DUF4283 domain-containing protein</fullName>
    </recommendedName>
</protein>
<evidence type="ECO:0000313" key="2">
    <source>
        <dbReference type="Proteomes" id="UP000834106"/>
    </source>
</evidence>